<dbReference type="AlphaFoldDB" id="A0A151XCF8"/>
<evidence type="ECO:0000313" key="3">
    <source>
        <dbReference type="Proteomes" id="UP000075809"/>
    </source>
</evidence>
<gene>
    <name evidence="2" type="ORF">ALC60_03104</name>
</gene>
<dbReference type="Proteomes" id="UP000075809">
    <property type="component" value="Unassembled WGS sequence"/>
</dbReference>
<accession>A0A151XCF8</accession>
<protein>
    <submittedName>
        <fullName evidence="2">Uncharacterized protein</fullName>
    </submittedName>
</protein>
<reference evidence="2 3" key="1">
    <citation type="submission" date="2015-09" db="EMBL/GenBank/DDBJ databases">
        <title>Trachymyrmex zeteki WGS genome.</title>
        <authorList>
            <person name="Nygaard S."/>
            <person name="Hu H."/>
            <person name="Boomsma J."/>
            <person name="Zhang G."/>
        </authorList>
    </citation>
    <scope>NUCLEOTIDE SEQUENCE [LARGE SCALE GENOMIC DNA]</scope>
    <source>
        <strain evidence="2">Tzet28-1</strain>
        <tissue evidence="2">Whole body</tissue>
    </source>
</reference>
<feature type="compositionally biased region" description="Basic and acidic residues" evidence="1">
    <location>
        <begin position="1"/>
        <end position="12"/>
    </location>
</feature>
<name>A0A151XCF8_9HYME</name>
<feature type="compositionally biased region" description="Basic and acidic residues" evidence="1">
    <location>
        <begin position="69"/>
        <end position="90"/>
    </location>
</feature>
<sequence>MPKGDGRGRDAAVGEGRGGGAESKRRRWRWARGSTRFGKRRARGEAKTLRRSIPSLRATRFRSPAAFMHQERGQRDGEREREREREREKGTASYSCDNCGLRVRERVPFAGSAVPQDPKSIMWLYGTSVRDAAQ</sequence>
<proteinExistence type="predicted"/>
<dbReference type="EMBL" id="KQ982314">
    <property type="protein sequence ID" value="KYQ58052.1"/>
    <property type="molecule type" value="Genomic_DNA"/>
</dbReference>
<organism evidence="2 3">
    <name type="scientific">Mycetomoellerius zeteki</name>
    <dbReference type="NCBI Taxonomy" id="64791"/>
    <lineage>
        <taxon>Eukaryota</taxon>
        <taxon>Metazoa</taxon>
        <taxon>Ecdysozoa</taxon>
        <taxon>Arthropoda</taxon>
        <taxon>Hexapoda</taxon>
        <taxon>Insecta</taxon>
        <taxon>Pterygota</taxon>
        <taxon>Neoptera</taxon>
        <taxon>Endopterygota</taxon>
        <taxon>Hymenoptera</taxon>
        <taxon>Apocrita</taxon>
        <taxon>Aculeata</taxon>
        <taxon>Formicoidea</taxon>
        <taxon>Formicidae</taxon>
        <taxon>Myrmicinae</taxon>
        <taxon>Mycetomoellerius</taxon>
    </lineage>
</organism>
<evidence type="ECO:0000313" key="2">
    <source>
        <dbReference type="EMBL" id="KYQ58052.1"/>
    </source>
</evidence>
<keyword evidence="3" id="KW-1185">Reference proteome</keyword>
<feature type="region of interest" description="Disordered" evidence="1">
    <location>
        <begin position="1"/>
        <end position="94"/>
    </location>
</feature>
<evidence type="ECO:0000256" key="1">
    <source>
        <dbReference type="SAM" id="MobiDB-lite"/>
    </source>
</evidence>